<proteinExistence type="predicted"/>
<feature type="domain" description="HTH cro/C1-type" evidence="1">
    <location>
        <begin position="12"/>
        <end position="65"/>
    </location>
</feature>
<dbReference type="SUPFAM" id="SSF46785">
    <property type="entry name" value="Winged helix' DNA-binding domain"/>
    <property type="match status" value="1"/>
</dbReference>
<dbReference type="CDD" id="cd00093">
    <property type="entry name" value="HTH_XRE"/>
    <property type="match status" value="1"/>
</dbReference>
<protein>
    <submittedName>
        <fullName evidence="2">Transcriptional regulator</fullName>
    </submittedName>
</protein>
<sequence length="258" mass="29665">MNHSATYLLAALREKIKEKGIGYSDLSLKMGIPLSTIKRKLHNTALGLDKILLYASYLDTDLVELSMRGKQLQQESEQVITGLNGEIFYRYPHLFDFLNLLRINDSSLDEIAQAYQLNQTSVTLYLRALEMLGYLVLKGDRQYQFTGKGRFVFDQGSPLEILFANRFMHDAFSQDVNMPICIDRISITEEQEEKLLAEVHNKLLEFDIKNKSSETTPRLRNVLMTFTPGNQVFLSKTIHNIDSELLKEISFEKKTESN</sequence>
<dbReference type="InterPro" id="IPR010982">
    <property type="entry name" value="Lambda_DNA-bd_dom_sf"/>
</dbReference>
<dbReference type="OrthoDB" id="5811736at2"/>
<dbReference type="PROSITE" id="PS50943">
    <property type="entry name" value="HTH_CROC1"/>
    <property type="match status" value="1"/>
</dbReference>
<reference evidence="2 3" key="1">
    <citation type="submission" date="2015-05" db="EMBL/GenBank/DDBJ databases">
        <title>Photobacterium galathea sp. nov.</title>
        <authorList>
            <person name="Machado H."/>
            <person name="Gram L."/>
        </authorList>
    </citation>
    <scope>NUCLEOTIDE SEQUENCE [LARGE SCALE GENOMIC DNA]</scope>
    <source>
        <strain evidence="2 3">CGMCC 1.12159</strain>
    </source>
</reference>
<name>A0A0J1HD11_9GAMM</name>
<dbReference type="SUPFAM" id="SSF47413">
    <property type="entry name" value="lambda repressor-like DNA-binding domains"/>
    <property type="match status" value="1"/>
</dbReference>
<gene>
    <name evidence="2" type="ORF">ABT56_00070</name>
</gene>
<dbReference type="InterPro" id="IPR001387">
    <property type="entry name" value="Cro/C1-type_HTH"/>
</dbReference>
<evidence type="ECO:0000313" key="3">
    <source>
        <dbReference type="Proteomes" id="UP000036097"/>
    </source>
</evidence>
<dbReference type="Proteomes" id="UP000036097">
    <property type="component" value="Unassembled WGS sequence"/>
</dbReference>
<comment type="caution">
    <text evidence="2">The sequence shown here is derived from an EMBL/GenBank/DDBJ whole genome shotgun (WGS) entry which is preliminary data.</text>
</comment>
<dbReference type="GO" id="GO:0003677">
    <property type="term" value="F:DNA binding"/>
    <property type="evidence" value="ECO:0007669"/>
    <property type="project" value="InterPro"/>
</dbReference>
<dbReference type="InterPro" id="IPR036390">
    <property type="entry name" value="WH_DNA-bd_sf"/>
</dbReference>
<keyword evidence="3" id="KW-1185">Reference proteome</keyword>
<dbReference type="STRING" id="1195763.ABT56_00070"/>
<accession>A0A0J1HD11</accession>
<dbReference type="AlphaFoldDB" id="A0A0J1HD11"/>
<dbReference type="RefSeq" id="WP_047876816.1">
    <property type="nucleotide sequence ID" value="NZ_LDOT01000001.1"/>
</dbReference>
<dbReference type="EMBL" id="LDOT01000001">
    <property type="protein sequence ID" value="KLV09528.1"/>
    <property type="molecule type" value="Genomic_DNA"/>
</dbReference>
<dbReference type="PATRIC" id="fig|1195763.3.peg.13"/>
<evidence type="ECO:0000313" key="2">
    <source>
        <dbReference type="EMBL" id="KLV09528.1"/>
    </source>
</evidence>
<evidence type="ECO:0000259" key="1">
    <source>
        <dbReference type="PROSITE" id="PS50943"/>
    </source>
</evidence>
<organism evidence="2 3">
    <name type="scientific">Photobacterium aquae</name>
    <dbReference type="NCBI Taxonomy" id="1195763"/>
    <lineage>
        <taxon>Bacteria</taxon>
        <taxon>Pseudomonadati</taxon>
        <taxon>Pseudomonadota</taxon>
        <taxon>Gammaproteobacteria</taxon>
        <taxon>Vibrionales</taxon>
        <taxon>Vibrionaceae</taxon>
        <taxon>Photobacterium</taxon>
    </lineage>
</organism>